<keyword evidence="3 7" id="KW-0812">Transmembrane</keyword>
<keyword evidence="4" id="KW-0201">Cytochrome c-type biogenesis</keyword>
<evidence type="ECO:0000313" key="10">
    <source>
        <dbReference type="Proteomes" id="UP000562027"/>
    </source>
</evidence>
<dbReference type="PANTHER" id="PTHR31272:SF9">
    <property type="entry name" value="BLL1027 PROTEIN"/>
    <property type="match status" value="1"/>
</dbReference>
<dbReference type="RefSeq" id="WP_184298542.1">
    <property type="nucleotide sequence ID" value="NZ_JACHLP010000003.1"/>
</dbReference>
<comment type="caution">
    <text evidence="9">The sequence shown here is derived from an EMBL/GenBank/DDBJ whole genome shotgun (WGS) entry which is preliminary data.</text>
</comment>
<evidence type="ECO:0000259" key="8">
    <source>
        <dbReference type="Pfam" id="PF02683"/>
    </source>
</evidence>
<evidence type="ECO:0000256" key="7">
    <source>
        <dbReference type="SAM" id="Phobius"/>
    </source>
</evidence>
<dbReference type="AlphaFoldDB" id="A0A840L6E2"/>
<feature type="domain" description="Cytochrome C biogenesis protein transmembrane" evidence="8">
    <location>
        <begin position="7"/>
        <end position="216"/>
    </location>
</feature>
<dbReference type="InterPro" id="IPR051790">
    <property type="entry name" value="Cytochrome_c-biogenesis_DsbD"/>
</dbReference>
<keyword evidence="10" id="KW-1185">Reference proteome</keyword>
<dbReference type="EMBL" id="JACHLP010000003">
    <property type="protein sequence ID" value="MBB4843361.1"/>
    <property type="molecule type" value="Genomic_DNA"/>
</dbReference>
<proteinExistence type="inferred from homology"/>
<evidence type="ECO:0000313" key="9">
    <source>
        <dbReference type="EMBL" id="MBB4843361.1"/>
    </source>
</evidence>
<feature type="transmembrane region" description="Helical" evidence="7">
    <location>
        <begin position="12"/>
        <end position="31"/>
    </location>
</feature>
<dbReference type="InterPro" id="IPR003834">
    <property type="entry name" value="Cyt_c_assmbl_TM_dom"/>
</dbReference>
<dbReference type="Pfam" id="PF02683">
    <property type="entry name" value="DsbD_TM"/>
    <property type="match status" value="1"/>
</dbReference>
<evidence type="ECO:0000256" key="2">
    <source>
        <dbReference type="ARBA" id="ARBA00006143"/>
    </source>
</evidence>
<dbReference type="GO" id="GO:0016020">
    <property type="term" value="C:membrane"/>
    <property type="evidence" value="ECO:0007669"/>
    <property type="project" value="UniProtKB-SubCell"/>
</dbReference>
<protein>
    <submittedName>
        <fullName evidence="9">Cytochrome c biogenesis protein CcdA</fullName>
    </submittedName>
</protein>
<keyword evidence="5 7" id="KW-1133">Transmembrane helix</keyword>
<feature type="transmembrane region" description="Helical" evidence="7">
    <location>
        <begin position="202"/>
        <end position="222"/>
    </location>
</feature>
<comment type="subcellular location">
    <subcellularLocation>
        <location evidence="1">Membrane</location>
        <topology evidence="1">Multi-pass membrane protein</topology>
    </subcellularLocation>
</comment>
<dbReference type="GO" id="GO:0017004">
    <property type="term" value="P:cytochrome complex assembly"/>
    <property type="evidence" value="ECO:0007669"/>
    <property type="project" value="UniProtKB-KW"/>
</dbReference>
<feature type="transmembrane region" description="Helical" evidence="7">
    <location>
        <begin position="156"/>
        <end position="181"/>
    </location>
</feature>
<organism evidence="9 10">
    <name type="scientific">Roseateles oligotrophus</name>
    <dbReference type="NCBI Taxonomy" id="1769250"/>
    <lineage>
        <taxon>Bacteria</taxon>
        <taxon>Pseudomonadati</taxon>
        <taxon>Pseudomonadota</taxon>
        <taxon>Betaproteobacteria</taxon>
        <taxon>Burkholderiales</taxon>
        <taxon>Sphaerotilaceae</taxon>
        <taxon>Roseateles</taxon>
    </lineage>
</organism>
<accession>A0A840L6E2</accession>
<evidence type="ECO:0000256" key="3">
    <source>
        <dbReference type="ARBA" id="ARBA00022692"/>
    </source>
</evidence>
<feature type="transmembrane region" description="Helical" evidence="7">
    <location>
        <begin position="76"/>
        <end position="98"/>
    </location>
</feature>
<evidence type="ECO:0000256" key="4">
    <source>
        <dbReference type="ARBA" id="ARBA00022748"/>
    </source>
</evidence>
<feature type="transmembrane region" description="Helical" evidence="7">
    <location>
        <begin position="43"/>
        <end position="64"/>
    </location>
</feature>
<gene>
    <name evidence="9" type="ORF">HNP55_001880</name>
</gene>
<dbReference type="PANTHER" id="PTHR31272">
    <property type="entry name" value="CYTOCHROME C-TYPE BIOGENESIS PROTEIN HI_1454-RELATED"/>
    <property type="match status" value="1"/>
</dbReference>
<feature type="transmembrane region" description="Helical" evidence="7">
    <location>
        <begin position="119"/>
        <end position="136"/>
    </location>
</feature>
<keyword evidence="6 7" id="KW-0472">Membrane</keyword>
<evidence type="ECO:0000256" key="1">
    <source>
        <dbReference type="ARBA" id="ARBA00004141"/>
    </source>
</evidence>
<evidence type="ECO:0000256" key="5">
    <source>
        <dbReference type="ARBA" id="ARBA00022989"/>
    </source>
</evidence>
<sequence length="241" mass="24774">MAAWSELGLSVLAGGLTTLSPCVFPILPLVLGSALQRNRAAPLVMGLGMVLSFALMGLLLGVAGDALGLDPGRVRMASAWLFVAFGLVLWVPALNARFSRLTSPLASLADALGQGVDGGSLRGALLTGALLGLVWSPCSGPLLGSALSLVASEGGAARGTLILGLFGLGAALPLVAAAYASRQGFARVRQWVLSHGEQSKKLFGALLLLLGLLILSGADKWLETQVNERLPEAWLRLSTSV</sequence>
<reference evidence="9 10" key="1">
    <citation type="submission" date="2020-08" db="EMBL/GenBank/DDBJ databases">
        <title>Functional genomics of gut bacteria from endangered species of beetles.</title>
        <authorList>
            <person name="Carlos-Shanley C."/>
        </authorList>
    </citation>
    <scope>NUCLEOTIDE SEQUENCE [LARGE SCALE GENOMIC DNA]</scope>
    <source>
        <strain evidence="9 10">S00239</strain>
    </source>
</reference>
<dbReference type="Proteomes" id="UP000562027">
    <property type="component" value="Unassembled WGS sequence"/>
</dbReference>
<name>A0A840L6E2_9BURK</name>
<evidence type="ECO:0000256" key="6">
    <source>
        <dbReference type="ARBA" id="ARBA00023136"/>
    </source>
</evidence>
<comment type="similarity">
    <text evidence="2">Belongs to the DsbD family.</text>
</comment>